<proteinExistence type="predicted"/>
<evidence type="ECO:0000313" key="1">
    <source>
        <dbReference type="EMBL" id="WWD21145.1"/>
    </source>
</evidence>
<reference evidence="1" key="2">
    <citation type="submission" date="2024-01" db="EMBL/GenBank/DDBJ databases">
        <title>Comparative genomics of Cryptococcus and Kwoniella reveals pathogenesis evolution and contrasting modes of karyotype evolution via chromosome fusion or intercentromeric recombination.</title>
        <authorList>
            <person name="Coelho M.A."/>
            <person name="David-Palma M."/>
            <person name="Shea T."/>
            <person name="Bowers K."/>
            <person name="McGinley-Smith S."/>
            <person name="Mohammad A.W."/>
            <person name="Gnirke A."/>
            <person name="Yurkov A.M."/>
            <person name="Nowrousian M."/>
            <person name="Sun S."/>
            <person name="Cuomo C.A."/>
            <person name="Heitman J."/>
        </authorList>
    </citation>
    <scope>NUCLEOTIDE SEQUENCE</scope>
    <source>
        <strain evidence="1">CBS 12478</strain>
    </source>
</reference>
<dbReference type="RefSeq" id="XP_031862377.1">
    <property type="nucleotide sequence ID" value="XM_032003519.1"/>
</dbReference>
<organism evidence="1 2">
    <name type="scientific">Kwoniella shandongensis</name>
    <dbReference type="NCBI Taxonomy" id="1734106"/>
    <lineage>
        <taxon>Eukaryota</taxon>
        <taxon>Fungi</taxon>
        <taxon>Dikarya</taxon>
        <taxon>Basidiomycota</taxon>
        <taxon>Agaricomycotina</taxon>
        <taxon>Tremellomycetes</taxon>
        <taxon>Tremellales</taxon>
        <taxon>Cryptococcaceae</taxon>
        <taxon>Kwoniella</taxon>
    </lineage>
</organism>
<dbReference type="GeneID" id="43587642"/>
<dbReference type="Proteomes" id="UP000322225">
    <property type="component" value="Chromosome 10"/>
</dbReference>
<name>A0A5M6C8B7_9TREE</name>
<protein>
    <submittedName>
        <fullName evidence="1">Uncharacterized protein</fullName>
    </submittedName>
</protein>
<accession>A0A5M6C8B7</accession>
<dbReference type="OrthoDB" id="2117453at2759"/>
<sequence>MVSARVVKITHTVLFTLVLLASVICLGISGALVGHYNKEGYPPVHTGAYRDRIRITLVASVWSTAFAIILTIGFQLFGDNIAFGLLPHLIPVAIGFILFMIGAASLTALTNKIDCGLAGQTFSKCGVVKGLVVISWIDTILLLITLVFIITLCFIARGRYGVHKSTLYAD</sequence>
<gene>
    <name evidence="1" type="ORF">CI109_105626</name>
</gene>
<keyword evidence="2" id="KW-1185">Reference proteome</keyword>
<dbReference type="AlphaFoldDB" id="A0A5M6C8B7"/>
<dbReference type="KEGG" id="ksn:43587642"/>
<dbReference type="EMBL" id="CP144060">
    <property type="protein sequence ID" value="WWD21145.1"/>
    <property type="molecule type" value="Genomic_DNA"/>
</dbReference>
<reference evidence="1" key="1">
    <citation type="submission" date="2017-08" db="EMBL/GenBank/DDBJ databases">
        <authorList>
            <person name="Cuomo C."/>
            <person name="Billmyre B."/>
            <person name="Heitman J."/>
        </authorList>
    </citation>
    <scope>NUCLEOTIDE SEQUENCE</scope>
    <source>
        <strain evidence="1">CBS 12478</strain>
    </source>
</reference>
<evidence type="ECO:0000313" key="2">
    <source>
        <dbReference type="Proteomes" id="UP000322225"/>
    </source>
</evidence>